<proteinExistence type="predicted"/>
<reference evidence="4" key="1">
    <citation type="journal article" date="2014" name="Int. J. Syst. Evol. Microbiol.">
        <title>Complete genome sequence of Corynebacterium casei LMG S-19264T (=DSM 44701T), isolated from a smear-ripened cheese.</title>
        <authorList>
            <consortium name="US DOE Joint Genome Institute (JGI-PGF)"/>
            <person name="Walter F."/>
            <person name="Albersmeier A."/>
            <person name="Kalinowski J."/>
            <person name="Ruckert C."/>
        </authorList>
    </citation>
    <scope>NUCLEOTIDE SEQUENCE</scope>
    <source>
        <strain evidence="4">NBRC 110023</strain>
    </source>
</reference>
<name>A0AA37SUS6_9ALTE</name>
<feature type="domain" description="OmpR/PhoB-type" evidence="3">
    <location>
        <begin position="3"/>
        <end position="101"/>
    </location>
</feature>
<accession>A0AA37SUS6</accession>
<dbReference type="InterPro" id="IPR001867">
    <property type="entry name" value="OmpR/PhoB-type_DNA-bd"/>
</dbReference>
<feature type="DNA-binding region" description="OmpR/PhoB-type" evidence="2">
    <location>
        <begin position="3"/>
        <end position="101"/>
    </location>
</feature>
<dbReference type="InterPro" id="IPR016032">
    <property type="entry name" value="Sig_transdc_resp-reg_C-effctor"/>
</dbReference>
<dbReference type="Gene3D" id="1.10.10.10">
    <property type="entry name" value="Winged helix-like DNA-binding domain superfamily/Winged helix DNA-binding domain"/>
    <property type="match status" value="1"/>
</dbReference>
<dbReference type="EMBL" id="BSOT01000005">
    <property type="protein sequence ID" value="GLR69537.1"/>
    <property type="molecule type" value="Genomic_DNA"/>
</dbReference>
<dbReference type="RefSeq" id="WP_284215864.1">
    <property type="nucleotide sequence ID" value="NZ_BSOT01000005.1"/>
</dbReference>
<organism evidence="4 5">
    <name type="scientific">Agaribacter marinus</name>
    <dbReference type="NCBI Taxonomy" id="1431249"/>
    <lineage>
        <taxon>Bacteria</taxon>
        <taxon>Pseudomonadati</taxon>
        <taxon>Pseudomonadota</taxon>
        <taxon>Gammaproteobacteria</taxon>
        <taxon>Alteromonadales</taxon>
        <taxon>Alteromonadaceae</taxon>
        <taxon>Agaribacter</taxon>
    </lineage>
</organism>
<evidence type="ECO:0000256" key="1">
    <source>
        <dbReference type="ARBA" id="ARBA00023125"/>
    </source>
</evidence>
<dbReference type="GO" id="GO:0006355">
    <property type="term" value="P:regulation of DNA-templated transcription"/>
    <property type="evidence" value="ECO:0007669"/>
    <property type="project" value="InterPro"/>
</dbReference>
<dbReference type="Proteomes" id="UP001156601">
    <property type="component" value="Unassembled WGS sequence"/>
</dbReference>
<dbReference type="AlphaFoldDB" id="A0AA37SUS6"/>
<dbReference type="CDD" id="cd00383">
    <property type="entry name" value="trans_reg_C"/>
    <property type="match status" value="1"/>
</dbReference>
<dbReference type="InterPro" id="IPR011990">
    <property type="entry name" value="TPR-like_helical_dom_sf"/>
</dbReference>
<keyword evidence="1 2" id="KW-0238">DNA-binding</keyword>
<dbReference type="SMART" id="SM00862">
    <property type="entry name" value="Trans_reg_C"/>
    <property type="match status" value="1"/>
</dbReference>
<dbReference type="SUPFAM" id="SSF46894">
    <property type="entry name" value="C-terminal effector domain of the bipartite response regulators"/>
    <property type="match status" value="1"/>
</dbReference>
<evidence type="ECO:0000313" key="4">
    <source>
        <dbReference type="EMBL" id="GLR69537.1"/>
    </source>
</evidence>
<gene>
    <name evidence="4" type="ORF">GCM10007852_04450</name>
</gene>
<comment type="caution">
    <text evidence="4">The sequence shown here is derived from an EMBL/GenBank/DDBJ whole genome shotgun (WGS) entry which is preliminary data.</text>
</comment>
<reference evidence="4" key="2">
    <citation type="submission" date="2023-01" db="EMBL/GenBank/DDBJ databases">
        <title>Draft genome sequence of Agaribacter marinus strain NBRC 110023.</title>
        <authorList>
            <person name="Sun Q."/>
            <person name="Mori K."/>
        </authorList>
    </citation>
    <scope>NUCLEOTIDE SEQUENCE</scope>
    <source>
        <strain evidence="4">NBRC 110023</strain>
    </source>
</reference>
<dbReference type="Gene3D" id="1.25.40.10">
    <property type="entry name" value="Tetratricopeptide repeat domain"/>
    <property type="match status" value="1"/>
</dbReference>
<sequence length="1093" mass="123304">MDKHPFFIGQWQANPQTNSLRLGNAVKQLEPKAMDVLLLLCQRKGEVLSADSIADACWGNADIGDNPVHKAITQLRKALGDKASTPIYIETIRKRGYQIIADVSFPLDNTQNVDEATWQNGSPFPGLSAFESKEATVFFGRNEQIATLLKRISNQVAYKRAFTLLLGASGTGKSSLINAGVLPKLIDPKGYDGIRVISHVSIDFADMKQDRLLLDIASALLDWEVDDTPVFDGMSTEQLSKDLAQNVDAVIAKCQQACAKKETNDNQEASPYLSVFFDRLEILLSSPNIKVNECDALLSIIEALARSGAVIVFSACRNDFYPQVVSHASLMMGKSHGSHFDLTSPTHADLSQMIRLPALAAGLSWTKDQKSGLSLDEILATEAANNPDSLPMLQYTLQELYLQRSSENALQISVFKTLGGIEGAIGKKAEEIHQQMEQSHQQELAYVLSLLVTVNIQDDSITSRTARWSQLSTQNQRDFVHAMVDSRLFISHLLNGEPCFRVAHEALLRRWPRATQWITEHRESIIIKGQLQEQSSRWLNEHKSKAYLLSKGKPLQQALSLQSNSAFTLEKQELAFIQASKAHANQRRWGKHAIVSLLCLLTFTAVLMSYKSQQSEYLAQQKRLEAESLLGFMVGEFADKLRSVKRMDLLDGISNKAIEYFSNNEDNEQGFTLPFGKQARGFNERFQHAQTLAAMGEVAYSRSKANEAATAFSEAKKLLGNLYEEQPQNMELLKALGANAFWLGQLEYDVSNFEPAEAFFLAYLEYSERMHALSPEDYDAIVELSDANSTLGSLYLEQQSYQKSKYSFEASLKYTNELLAYQPDDFYLKTDKADVLTWLADVETHIGNINSSLQLHAEAQTDYENLLIASSDDANILEALAYSYWYQADILKYQQEYQLSYAKVKASVKILTNIFEQDPNNSVWKASLLYQKVYKVLLAKNNKILEITDIETKLSKFLENETLWIKRNSRALIHIISHYQEQEKWNDSDLLINDLSNKFREHFAIPPRKPLYILALAEFNLVKAKQFEYLNLEQEQIKECKAAIKLLAPLIEKSNSFDYLHAFVKAHSCLNESQKVSAEINILKKMSVADIYF</sequence>
<dbReference type="InterPro" id="IPR049052">
    <property type="entry name" value="nSTAND1"/>
</dbReference>
<dbReference type="PANTHER" id="PTHR47691">
    <property type="entry name" value="REGULATOR-RELATED"/>
    <property type="match status" value="1"/>
</dbReference>
<dbReference type="PANTHER" id="PTHR47691:SF3">
    <property type="entry name" value="HTH-TYPE TRANSCRIPTIONAL REGULATOR RV0890C-RELATED"/>
    <property type="match status" value="1"/>
</dbReference>
<dbReference type="Pfam" id="PF20703">
    <property type="entry name" value="nSTAND1"/>
    <property type="match status" value="1"/>
</dbReference>
<dbReference type="GO" id="GO:0000160">
    <property type="term" value="P:phosphorelay signal transduction system"/>
    <property type="evidence" value="ECO:0007669"/>
    <property type="project" value="InterPro"/>
</dbReference>
<protein>
    <submittedName>
        <fullName evidence="4">Transcriptional regulator</fullName>
    </submittedName>
</protein>
<evidence type="ECO:0000259" key="3">
    <source>
        <dbReference type="PROSITE" id="PS51755"/>
    </source>
</evidence>
<dbReference type="GO" id="GO:0003677">
    <property type="term" value="F:DNA binding"/>
    <property type="evidence" value="ECO:0007669"/>
    <property type="project" value="UniProtKB-UniRule"/>
</dbReference>
<dbReference type="PROSITE" id="PS51755">
    <property type="entry name" value="OMPR_PHOB"/>
    <property type="match status" value="1"/>
</dbReference>
<keyword evidence="5" id="KW-1185">Reference proteome</keyword>
<evidence type="ECO:0000313" key="5">
    <source>
        <dbReference type="Proteomes" id="UP001156601"/>
    </source>
</evidence>
<dbReference type="SUPFAM" id="SSF52540">
    <property type="entry name" value="P-loop containing nucleoside triphosphate hydrolases"/>
    <property type="match status" value="1"/>
</dbReference>
<evidence type="ECO:0000256" key="2">
    <source>
        <dbReference type="PROSITE-ProRule" id="PRU01091"/>
    </source>
</evidence>
<dbReference type="Pfam" id="PF00486">
    <property type="entry name" value="Trans_reg_C"/>
    <property type="match status" value="1"/>
</dbReference>
<dbReference type="SUPFAM" id="SSF48452">
    <property type="entry name" value="TPR-like"/>
    <property type="match status" value="1"/>
</dbReference>
<dbReference type="InterPro" id="IPR027417">
    <property type="entry name" value="P-loop_NTPase"/>
</dbReference>
<dbReference type="InterPro" id="IPR036388">
    <property type="entry name" value="WH-like_DNA-bd_sf"/>
</dbReference>